<dbReference type="RefSeq" id="WP_087939170.1">
    <property type="nucleotide sequence ID" value="NZ_FNAC01000003.1"/>
</dbReference>
<reference evidence="4" key="1">
    <citation type="submission" date="2016-10" db="EMBL/GenBank/DDBJ databases">
        <authorList>
            <person name="Varghese N."/>
            <person name="Submissions S."/>
        </authorList>
    </citation>
    <scope>NUCLEOTIDE SEQUENCE [LARGE SCALE GENOMIC DNA]</scope>
    <source>
        <strain evidence="4">DSM 23095</strain>
    </source>
</reference>
<dbReference type="PROSITE" id="PS51257">
    <property type="entry name" value="PROKAR_LIPOPROTEIN"/>
    <property type="match status" value="1"/>
</dbReference>
<keyword evidence="4" id="KW-1185">Reference proteome</keyword>
<evidence type="ECO:0000259" key="2">
    <source>
        <dbReference type="SMART" id="SM00867"/>
    </source>
</evidence>
<protein>
    <submittedName>
        <fullName evidence="3">Polyisoprenoid-binding protein YceI</fullName>
    </submittedName>
</protein>
<keyword evidence="1" id="KW-0732">Signal</keyword>
<gene>
    <name evidence="3" type="ORF">SAMN04488104_1003123</name>
</gene>
<dbReference type="InterPro" id="IPR007372">
    <property type="entry name" value="Lipid/polyisoprenoid-bd_YceI"/>
</dbReference>
<dbReference type="AlphaFoldDB" id="A0A1G6NGC7"/>
<proteinExistence type="predicted"/>
<feature type="signal peptide" evidence="1">
    <location>
        <begin position="1"/>
        <end position="18"/>
    </location>
</feature>
<accession>A0A1G6NGC7</accession>
<dbReference type="InterPro" id="IPR036761">
    <property type="entry name" value="TTHA0802/YceI-like_sf"/>
</dbReference>
<evidence type="ECO:0000313" key="4">
    <source>
        <dbReference type="Proteomes" id="UP000199060"/>
    </source>
</evidence>
<name>A0A1G6NGC7_9BACT</name>
<dbReference type="EMBL" id="FNAC01000003">
    <property type="protein sequence ID" value="SDC66893.1"/>
    <property type="molecule type" value="Genomic_DNA"/>
</dbReference>
<dbReference type="Gene3D" id="2.40.128.110">
    <property type="entry name" value="Lipid/polyisoprenoid-binding, YceI-like"/>
    <property type="match status" value="1"/>
</dbReference>
<dbReference type="SMART" id="SM00867">
    <property type="entry name" value="YceI"/>
    <property type="match status" value="1"/>
</dbReference>
<dbReference type="Proteomes" id="UP000199060">
    <property type="component" value="Unassembled WGS sequence"/>
</dbReference>
<organism evidence="3 4">
    <name type="scientific">Algoriphagus faecimaris</name>
    <dbReference type="NCBI Taxonomy" id="686796"/>
    <lineage>
        <taxon>Bacteria</taxon>
        <taxon>Pseudomonadati</taxon>
        <taxon>Bacteroidota</taxon>
        <taxon>Cytophagia</taxon>
        <taxon>Cytophagales</taxon>
        <taxon>Cyclobacteriaceae</taxon>
        <taxon>Algoriphagus</taxon>
    </lineage>
</organism>
<sequence length="240" mass="25657">MKLIKQTGLFLASALLVAACGAPNDTVETSEAQEVAEATGITLNLDPQVTTIAWTGYKPAGKHFGKIPATTGTLSVEGDQITGGTFNFDITGLVIEDLEEGSENYGKLWGHLQSPDFFDAANHPTATFEITGAEPFTSDDMIADKEEFETEFTPAADSELSPEAPTHWISGNLTMRGNTKNIKFPATVNIANGTVTAKAGFNIDRTAWGLSYGDEADAVDKAKDQFIYNTVSLQLDVKAN</sequence>
<dbReference type="SUPFAM" id="SSF101874">
    <property type="entry name" value="YceI-like"/>
    <property type="match status" value="1"/>
</dbReference>
<dbReference type="STRING" id="686796.SAMN04488104_1003123"/>
<dbReference type="Pfam" id="PF04264">
    <property type="entry name" value="YceI"/>
    <property type="match status" value="1"/>
</dbReference>
<dbReference type="PANTHER" id="PTHR34406:SF1">
    <property type="entry name" value="PROTEIN YCEI"/>
    <property type="match status" value="1"/>
</dbReference>
<dbReference type="PANTHER" id="PTHR34406">
    <property type="entry name" value="PROTEIN YCEI"/>
    <property type="match status" value="1"/>
</dbReference>
<evidence type="ECO:0000313" key="3">
    <source>
        <dbReference type="EMBL" id="SDC66893.1"/>
    </source>
</evidence>
<dbReference type="OrthoDB" id="951410at2"/>
<feature type="chain" id="PRO_5011483402" evidence="1">
    <location>
        <begin position="19"/>
        <end position="240"/>
    </location>
</feature>
<feature type="domain" description="Lipid/polyisoprenoid-binding YceI-like" evidence="2">
    <location>
        <begin position="42"/>
        <end position="240"/>
    </location>
</feature>
<evidence type="ECO:0000256" key="1">
    <source>
        <dbReference type="SAM" id="SignalP"/>
    </source>
</evidence>